<keyword evidence="2" id="KW-1185">Reference proteome</keyword>
<dbReference type="AlphaFoldDB" id="A0AAV7T2M4"/>
<dbReference type="Proteomes" id="UP001066276">
    <property type="component" value="Chromosome 4_1"/>
</dbReference>
<comment type="caution">
    <text evidence="1">The sequence shown here is derived from an EMBL/GenBank/DDBJ whole genome shotgun (WGS) entry which is preliminary data.</text>
</comment>
<reference evidence="1" key="1">
    <citation type="journal article" date="2022" name="bioRxiv">
        <title>Sequencing and chromosome-scale assembly of the giantPleurodeles waltlgenome.</title>
        <authorList>
            <person name="Brown T."/>
            <person name="Elewa A."/>
            <person name="Iarovenko S."/>
            <person name="Subramanian E."/>
            <person name="Araus A.J."/>
            <person name="Petzold A."/>
            <person name="Susuki M."/>
            <person name="Suzuki K.-i.T."/>
            <person name="Hayashi T."/>
            <person name="Toyoda A."/>
            <person name="Oliveira C."/>
            <person name="Osipova E."/>
            <person name="Leigh N.D."/>
            <person name="Simon A."/>
            <person name="Yun M.H."/>
        </authorList>
    </citation>
    <scope>NUCLEOTIDE SEQUENCE</scope>
    <source>
        <strain evidence="1">20211129_DDA</strain>
        <tissue evidence="1">Liver</tissue>
    </source>
</reference>
<name>A0AAV7T2M4_PLEWA</name>
<gene>
    <name evidence="1" type="ORF">NDU88_002701</name>
</gene>
<evidence type="ECO:0000313" key="2">
    <source>
        <dbReference type="Proteomes" id="UP001066276"/>
    </source>
</evidence>
<dbReference type="EMBL" id="JANPWB010000007">
    <property type="protein sequence ID" value="KAJ1170830.1"/>
    <property type="molecule type" value="Genomic_DNA"/>
</dbReference>
<accession>A0AAV7T2M4</accession>
<evidence type="ECO:0000313" key="1">
    <source>
        <dbReference type="EMBL" id="KAJ1170830.1"/>
    </source>
</evidence>
<protein>
    <submittedName>
        <fullName evidence="1">Uncharacterized protein</fullName>
    </submittedName>
</protein>
<sequence>MSKTLRRFSFRWVGVHCFFSPQESNELILSALLGPGMPCVIFTRPAVFALEIQPQMVRKPHSAGCDLTNLRQRCCTLFLQPRVSIFVLRCRRVSIFSCEAGGRVNFSATDRSLVNLFPARRSVRGFLTLGLLASPLRVHGTGWAPLGIVESLQRLQVLAERILCCP</sequence>
<organism evidence="1 2">
    <name type="scientific">Pleurodeles waltl</name>
    <name type="common">Iberian ribbed newt</name>
    <dbReference type="NCBI Taxonomy" id="8319"/>
    <lineage>
        <taxon>Eukaryota</taxon>
        <taxon>Metazoa</taxon>
        <taxon>Chordata</taxon>
        <taxon>Craniata</taxon>
        <taxon>Vertebrata</taxon>
        <taxon>Euteleostomi</taxon>
        <taxon>Amphibia</taxon>
        <taxon>Batrachia</taxon>
        <taxon>Caudata</taxon>
        <taxon>Salamandroidea</taxon>
        <taxon>Salamandridae</taxon>
        <taxon>Pleurodelinae</taxon>
        <taxon>Pleurodeles</taxon>
    </lineage>
</organism>
<proteinExistence type="predicted"/>